<organism evidence="2">
    <name type="scientific">Clostridium botulinum</name>
    <dbReference type="NCBI Taxonomy" id="1491"/>
    <lineage>
        <taxon>Bacteria</taxon>
        <taxon>Bacillati</taxon>
        <taxon>Bacillota</taxon>
        <taxon>Clostridia</taxon>
        <taxon>Eubacteriales</taxon>
        <taxon>Clostridiaceae</taxon>
        <taxon>Clostridium</taxon>
    </lineage>
</organism>
<evidence type="ECO:0000313" key="2">
    <source>
        <dbReference type="EMBL" id="AIW54935.1"/>
    </source>
</evidence>
<reference evidence="2" key="1">
    <citation type="journal article" date="2014" name="Genome Biol. Evol.">
        <title>Three classes of plasmid (47-63 kb) carry the type B neurotoxin gene cluster of group II Clostridium botulinum.</title>
        <authorList>
            <person name="Carter A.T."/>
            <person name="Austin J.W."/>
            <person name="Weedmark K.A."/>
            <person name="Corbett C."/>
            <person name="Peck M.W."/>
        </authorList>
    </citation>
    <scope>NUCLEOTIDE SEQUENCE</scope>
    <source>
        <strain evidence="4">DB2</strain>
        <strain evidence="1">KapchunkaB2</strain>
        <strain evidence="2">KapchunkaB3</strain>
        <strain evidence="3">KapchunkaB8</strain>
        <plasmid evidence="4">pDB2</plasmid>
        <plasmid evidence="1">pKAPB2</plasmid>
        <plasmid evidence="2">pKAPB3</plasmid>
        <plasmid evidence="3">pKAPB8</plasmid>
    </source>
</reference>
<dbReference type="EMBL" id="KJ776584">
    <property type="protein sequence ID" value="AIW54990.1"/>
    <property type="molecule type" value="Genomic_DNA"/>
</dbReference>
<dbReference type="EMBL" id="KJ776585">
    <property type="protein sequence ID" value="AIW55045.1"/>
    <property type="molecule type" value="Genomic_DNA"/>
</dbReference>
<accession>A0A093W083</accession>
<dbReference type="PATRIC" id="fig|1491.408.peg.6"/>
<geneLocation type="plasmid" evidence="4">
    <name>pDB2</name>
</geneLocation>
<name>A0A093W083_CLOBO</name>
<dbReference type="AlphaFoldDB" id="A0A093W083"/>
<geneLocation type="plasmid" evidence="3">
    <name>pKAPB8</name>
</geneLocation>
<proteinExistence type="predicted"/>
<geneLocation type="plasmid" evidence="2">
    <name>pKAPB3</name>
</geneLocation>
<evidence type="ECO:0000313" key="4">
    <source>
        <dbReference type="EMBL" id="AIW55045.1"/>
    </source>
</evidence>
<protein>
    <submittedName>
        <fullName evidence="2">Uncharacterized protein</fullName>
    </submittedName>
</protein>
<evidence type="ECO:0000313" key="3">
    <source>
        <dbReference type="EMBL" id="AIW54990.1"/>
    </source>
</evidence>
<evidence type="ECO:0000313" key="1">
    <source>
        <dbReference type="EMBL" id="AIW54686.1"/>
    </source>
</evidence>
<dbReference type="EMBL" id="KJ776579">
    <property type="protein sequence ID" value="AIW54686.1"/>
    <property type="molecule type" value="Genomic_DNA"/>
</dbReference>
<geneLocation type="plasmid" evidence="1">
    <name>pKAPB2</name>
</geneLocation>
<sequence length="90" mass="10771">MLKENDRLGLLTLIRKENHKWRTYWYYKCDCGNEKWIRADALNRTKKPTRSCGCLAENTQFKKEDITNERFGKLQAIRPTEQKRGNSTVY</sequence>
<dbReference type="EMBL" id="KJ776583">
    <property type="protein sequence ID" value="AIW54935.1"/>
    <property type="molecule type" value="Genomic_DNA"/>
</dbReference>
<dbReference type="RefSeq" id="WP_035784545.1">
    <property type="nucleotide sequence ID" value="NZ_KJ776578.1"/>
</dbReference>
<keyword evidence="2" id="KW-0614">Plasmid</keyword>